<feature type="compositionally biased region" description="Acidic residues" evidence="8">
    <location>
        <begin position="10"/>
        <end position="19"/>
    </location>
</feature>
<dbReference type="GO" id="GO:0008360">
    <property type="term" value="P:regulation of cell shape"/>
    <property type="evidence" value="ECO:0007669"/>
    <property type="project" value="UniProtKB-UniRule"/>
</dbReference>
<feature type="region of interest" description="Disordered" evidence="8">
    <location>
        <begin position="1"/>
        <end position="21"/>
    </location>
</feature>
<protein>
    <submittedName>
        <fullName evidence="10">L,D-transpeptidase family protein</fullName>
    </submittedName>
</protein>
<dbReference type="InterPro" id="IPR041280">
    <property type="entry name" value="Big_10"/>
</dbReference>
<feature type="region of interest" description="Disordered" evidence="8">
    <location>
        <begin position="258"/>
        <end position="287"/>
    </location>
</feature>
<evidence type="ECO:0000256" key="8">
    <source>
        <dbReference type="SAM" id="MobiDB-lite"/>
    </source>
</evidence>
<dbReference type="GO" id="GO:0016746">
    <property type="term" value="F:acyltransferase activity"/>
    <property type="evidence" value="ECO:0007669"/>
    <property type="project" value="UniProtKB-KW"/>
</dbReference>
<feature type="compositionally biased region" description="Low complexity" evidence="8">
    <location>
        <begin position="160"/>
        <end position="171"/>
    </location>
</feature>
<dbReference type="InterPro" id="IPR038063">
    <property type="entry name" value="Transpep_catalytic_dom"/>
</dbReference>
<feature type="active site" description="Nucleophile" evidence="7">
    <location>
        <position position="593"/>
    </location>
</feature>
<feature type="region of interest" description="Disordered" evidence="8">
    <location>
        <begin position="150"/>
        <end position="171"/>
    </location>
</feature>
<feature type="compositionally biased region" description="Pro residues" evidence="8">
    <location>
        <begin position="201"/>
        <end position="221"/>
    </location>
</feature>
<dbReference type="GO" id="GO:0071972">
    <property type="term" value="F:peptidoglycan L,D-transpeptidase activity"/>
    <property type="evidence" value="ECO:0007669"/>
    <property type="project" value="TreeGrafter"/>
</dbReference>
<keyword evidence="6 7" id="KW-0961">Cell wall biogenesis/degradation</keyword>
<dbReference type="AlphaFoldDB" id="A0A941EIK0"/>
<dbReference type="RefSeq" id="WP_212526692.1">
    <property type="nucleotide sequence ID" value="NZ_JAGSOG010000007.1"/>
</dbReference>
<dbReference type="Pfam" id="PF17964">
    <property type="entry name" value="Big_10"/>
    <property type="match status" value="1"/>
</dbReference>
<keyword evidence="5" id="KW-0012">Acyltransferase</keyword>
<organism evidence="10 11">
    <name type="scientific">Actinospica durhamensis</name>
    <dbReference type="NCBI Taxonomy" id="1508375"/>
    <lineage>
        <taxon>Bacteria</taxon>
        <taxon>Bacillati</taxon>
        <taxon>Actinomycetota</taxon>
        <taxon>Actinomycetes</taxon>
        <taxon>Catenulisporales</taxon>
        <taxon>Actinospicaceae</taxon>
        <taxon>Actinospica</taxon>
    </lineage>
</organism>
<gene>
    <name evidence="10" type="ORF">KDL01_02735</name>
</gene>
<dbReference type="Gene3D" id="2.60.40.3780">
    <property type="match status" value="1"/>
</dbReference>
<comment type="caution">
    <text evidence="10">The sequence shown here is derived from an EMBL/GenBank/DDBJ whole genome shotgun (WGS) entry which is preliminary data.</text>
</comment>
<dbReference type="PANTHER" id="PTHR30582:SF2">
    <property type="entry name" value="L,D-TRANSPEPTIDASE YCIB-RELATED"/>
    <property type="match status" value="1"/>
</dbReference>
<evidence type="ECO:0000256" key="2">
    <source>
        <dbReference type="ARBA" id="ARBA00022679"/>
    </source>
</evidence>
<dbReference type="PANTHER" id="PTHR30582">
    <property type="entry name" value="L,D-TRANSPEPTIDASE"/>
    <property type="match status" value="1"/>
</dbReference>
<name>A0A941EIK0_9ACTN</name>
<keyword evidence="3 7" id="KW-0133">Cell shape</keyword>
<comment type="pathway">
    <text evidence="1 7">Cell wall biogenesis; peptidoglycan biosynthesis.</text>
</comment>
<accession>A0A941EIK0</accession>
<feature type="region of interest" description="Disordered" evidence="8">
    <location>
        <begin position="199"/>
        <end position="224"/>
    </location>
</feature>
<keyword evidence="11" id="KW-1185">Reference proteome</keyword>
<sequence>MADAVAPGDGAEEAVEGADEAISVEPTEQIVETEETVEVIETVEVVETVEVEDDAAGVEVVAEAEVEVVDVEVVEVESDTEIVVEVEAEVVAEVVEEVDTEVVEAVDVIEVEAVVEAESESEAETEDDSESGPEAAATEIITLIEAAASPEPAPAPQAPAEPVETPEPAEATAVTEVAAAVAATTALPGVAQALASASFVPPQPEPEPQPRQQQPPQPPTERPTVTLAGRRFDRRAALVAGGVGVVVIGGAVAALASSGGSTSSPSALSTGKAGVGGAGASTKASTAAAVPLPTITTSPADGASGVDPSKPITVTVLDGTIASVSLSGQDQTNGTLSTDGSTWTSANALDVNSSYQLTVTAKNSAGKTKSSVVSFHTLKPSAAFGVSSVVPPRGSTVGVGQPIRVTFSNYVPAEYRAALEKACVVTTSPAVAGAWYWVSNSTDGAVLDWRPKDFWAVNTKVSISFDLNGVRLGEHQFGVKDYASHDFTIRDTDLRLIVDKDTYSATCYQNGKVIRTFPIDTGMLSAETFVTYTGTMSVLGKGNPVEMKGNYGPGDTYDDFVNWATQITWSGTYVHAAPWDGEIGHANDDSHGCVHCRTVDAEWFYNIVQTGDVVTINGSRKREVAVSNGICTFTLDWATLLKGSAYGATLNGKPVSA</sequence>
<dbReference type="CDD" id="cd16913">
    <property type="entry name" value="YkuD_like"/>
    <property type="match status" value="1"/>
</dbReference>
<dbReference type="Gene3D" id="2.40.440.10">
    <property type="entry name" value="L,D-transpeptidase catalytic domain-like"/>
    <property type="match status" value="1"/>
</dbReference>
<dbReference type="CDD" id="cd13432">
    <property type="entry name" value="LDT_IgD_like_2"/>
    <property type="match status" value="1"/>
</dbReference>
<dbReference type="Pfam" id="PF03734">
    <property type="entry name" value="YkuD"/>
    <property type="match status" value="1"/>
</dbReference>
<keyword evidence="2" id="KW-0808">Transferase</keyword>
<feature type="compositionally biased region" description="Low complexity" evidence="8">
    <location>
        <begin position="258"/>
        <end position="272"/>
    </location>
</feature>
<feature type="domain" description="L,D-TPase catalytic" evidence="9">
    <location>
        <begin position="494"/>
        <end position="617"/>
    </location>
</feature>
<evidence type="ECO:0000256" key="6">
    <source>
        <dbReference type="ARBA" id="ARBA00023316"/>
    </source>
</evidence>
<dbReference type="SUPFAM" id="SSF141523">
    <property type="entry name" value="L,D-transpeptidase catalytic domain-like"/>
    <property type="match status" value="1"/>
</dbReference>
<dbReference type="InterPro" id="IPR005490">
    <property type="entry name" value="LD_TPept_cat_dom"/>
</dbReference>
<dbReference type="GO" id="GO:0018104">
    <property type="term" value="P:peptidoglycan-protein cross-linking"/>
    <property type="evidence" value="ECO:0007669"/>
    <property type="project" value="TreeGrafter"/>
</dbReference>
<evidence type="ECO:0000313" key="10">
    <source>
        <dbReference type="EMBL" id="MBR7832157.1"/>
    </source>
</evidence>
<reference evidence="10" key="1">
    <citation type="submission" date="2021-04" db="EMBL/GenBank/DDBJ databases">
        <title>Genome based classification of Actinospica acidithermotolerans sp. nov., an actinobacterium isolated from an Indonesian hot spring.</title>
        <authorList>
            <person name="Kusuma A.B."/>
            <person name="Putra K.E."/>
            <person name="Nafisah S."/>
            <person name="Loh J."/>
            <person name="Nouioui I."/>
            <person name="Goodfellow M."/>
        </authorList>
    </citation>
    <scope>NUCLEOTIDE SEQUENCE</scope>
    <source>
        <strain evidence="10">CSCA 57</strain>
    </source>
</reference>
<dbReference type="Proteomes" id="UP000675781">
    <property type="component" value="Unassembled WGS sequence"/>
</dbReference>
<dbReference type="EMBL" id="JAGSOG010000007">
    <property type="protein sequence ID" value="MBR7832157.1"/>
    <property type="molecule type" value="Genomic_DNA"/>
</dbReference>
<feature type="active site" description="Proton donor/acceptor" evidence="7">
    <location>
        <position position="575"/>
    </location>
</feature>
<evidence type="ECO:0000256" key="1">
    <source>
        <dbReference type="ARBA" id="ARBA00004752"/>
    </source>
</evidence>
<proteinExistence type="predicted"/>
<dbReference type="InterPro" id="IPR050979">
    <property type="entry name" value="LD-transpeptidase"/>
</dbReference>
<evidence type="ECO:0000256" key="3">
    <source>
        <dbReference type="ARBA" id="ARBA00022960"/>
    </source>
</evidence>
<dbReference type="Gene3D" id="2.60.40.3710">
    <property type="match status" value="1"/>
</dbReference>
<evidence type="ECO:0000256" key="4">
    <source>
        <dbReference type="ARBA" id="ARBA00022984"/>
    </source>
</evidence>
<evidence type="ECO:0000313" key="11">
    <source>
        <dbReference type="Proteomes" id="UP000675781"/>
    </source>
</evidence>
<evidence type="ECO:0000256" key="7">
    <source>
        <dbReference type="PROSITE-ProRule" id="PRU01373"/>
    </source>
</evidence>
<evidence type="ECO:0000259" key="9">
    <source>
        <dbReference type="PROSITE" id="PS52029"/>
    </source>
</evidence>
<evidence type="ECO:0000256" key="5">
    <source>
        <dbReference type="ARBA" id="ARBA00023315"/>
    </source>
</evidence>
<dbReference type="GO" id="GO:0005576">
    <property type="term" value="C:extracellular region"/>
    <property type="evidence" value="ECO:0007669"/>
    <property type="project" value="TreeGrafter"/>
</dbReference>
<dbReference type="GO" id="GO:0071555">
    <property type="term" value="P:cell wall organization"/>
    <property type="evidence" value="ECO:0007669"/>
    <property type="project" value="UniProtKB-UniRule"/>
</dbReference>
<dbReference type="PROSITE" id="PS52029">
    <property type="entry name" value="LD_TPASE"/>
    <property type="match status" value="1"/>
</dbReference>
<keyword evidence="4 7" id="KW-0573">Peptidoglycan synthesis</keyword>